<protein>
    <submittedName>
        <fullName evidence="2">Uncharacterized protein</fullName>
    </submittedName>
</protein>
<name>A0ABY8F8G9_9HYPH</name>
<dbReference type="Proteomes" id="UP001209803">
    <property type="component" value="Chromosome"/>
</dbReference>
<dbReference type="EMBL" id="CP120863">
    <property type="protein sequence ID" value="WFE91736.1"/>
    <property type="molecule type" value="Genomic_DNA"/>
</dbReference>
<sequence length="143" mass="15875">MRLALLLSSLFFSSAAMAIMDPGPPPWNCSPRAVCNGDNVCLTVFGPPMDFVLHKVEFEENSFVLEGMHGDERLAAIFSSIEDAQFFVETNHSDNRSPIILIPDDTVSDAHGFYVYSIGSRGSGERFVSEEKLRVVCSRMPKR</sequence>
<proteinExistence type="predicted"/>
<keyword evidence="3" id="KW-1185">Reference proteome</keyword>
<dbReference type="RefSeq" id="WP_265684342.1">
    <property type="nucleotide sequence ID" value="NZ_CP120863.1"/>
</dbReference>
<feature type="chain" id="PRO_5046801624" evidence="1">
    <location>
        <begin position="19"/>
        <end position="143"/>
    </location>
</feature>
<evidence type="ECO:0000313" key="3">
    <source>
        <dbReference type="Proteomes" id="UP001209803"/>
    </source>
</evidence>
<keyword evidence="1" id="KW-0732">Signal</keyword>
<reference evidence="2 3" key="1">
    <citation type="submission" date="2023-03" db="EMBL/GenBank/DDBJ databases">
        <title>Roseibium porphyridii sp. nov. and Roseibium rhodosorbium sp. nov. isolated from marine algae, Porphyridium cruentum and Rhodosorus marinus, respectively.</title>
        <authorList>
            <person name="Lee M.W."/>
            <person name="Choi B.J."/>
            <person name="Lee J.K."/>
            <person name="Choi D.G."/>
            <person name="Baek J.H."/>
            <person name="Bayburt H."/>
            <person name="Kim J.M."/>
            <person name="Han D.M."/>
            <person name="Kim K.H."/>
            <person name="Jeon C.O."/>
        </authorList>
    </citation>
    <scope>NUCLEOTIDE SEQUENCE [LARGE SCALE GENOMIC DNA]</scope>
    <source>
        <strain evidence="2 3">KMA01</strain>
    </source>
</reference>
<accession>A0ABY8F8G9</accession>
<evidence type="ECO:0000256" key="1">
    <source>
        <dbReference type="SAM" id="SignalP"/>
    </source>
</evidence>
<organism evidence="2 3">
    <name type="scientific">Roseibium porphyridii</name>
    <dbReference type="NCBI Taxonomy" id="2866279"/>
    <lineage>
        <taxon>Bacteria</taxon>
        <taxon>Pseudomonadati</taxon>
        <taxon>Pseudomonadota</taxon>
        <taxon>Alphaproteobacteria</taxon>
        <taxon>Hyphomicrobiales</taxon>
        <taxon>Stappiaceae</taxon>
        <taxon>Roseibium</taxon>
    </lineage>
</organism>
<evidence type="ECO:0000313" key="2">
    <source>
        <dbReference type="EMBL" id="WFE91736.1"/>
    </source>
</evidence>
<feature type="signal peptide" evidence="1">
    <location>
        <begin position="1"/>
        <end position="18"/>
    </location>
</feature>
<gene>
    <name evidence="2" type="ORF">K1718_10355</name>
</gene>